<dbReference type="InterPro" id="IPR053259">
    <property type="entry name" value="Golvesin-related_Golgi"/>
</dbReference>
<reference evidence="1" key="1">
    <citation type="submission" date="2015-07" db="EMBL/GenBank/DDBJ databases">
        <title>MeaNS - Measles Nucleotide Surveillance Program.</title>
        <authorList>
            <person name="Tran T."/>
            <person name="Druce J."/>
        </authorList>
    </citation>
    <scope>NUCLEOTIDE SEQUENCE</scope>
    <source>
        <strain evidence="1">UCB-OBI-ISO-001</strain>
        <tissue evidence="1">Gonad</tissue>
    </source>
</reference>
<dbReference type="OrthoDB" id="10010208at2759"/>
<dbReference type="PANTHER" id="PTHR32301:SF6">
    <property type="entry name" value="GOLVESIN-RELATED"/>
    <property type="match status" value="1"/>
</dbReference>
<dbReference type="Gene3D" id="3.40.50.300">
    <property type="entry name" value="P-loop containing nucleotide triphosphate hydrolases"/>
    <property type="match status" value="1"/>
</dbReference>
<dbReference type="InterPro" id="IPR027417">
    <property type="entry name" value="P-loop_NTPase"/>
</dbReference>
<dbReference type="AlphaFoldDB" id="A0A0L8GJC9"/>
<organism evidence="1">
    <name type="scientific">Octopus bimaculoides</name>
    <name type="common">California two-spotted octopus</name>
    <dbReference type="NCBI Taxonomy" id="37653"/>
    <lineage>
        <taxon>Eukaryota</taxon>
        <taxon>Metazoa</taxon>
        <taxon>Spiralia</taxon>
        <taxon>Lophotrochozoa</taxon>
        <taxon>Mollusca</taxon>
        <taxon>Cephalopoda</taxon>
        <taxon>Coleoidea</taxon>
        <taxon>Octopodiformes</taxon>
        <taxon>Octopoda</taxon>
        <taxon>Incirrata</taxon>
        <taxon>Octopodidae</taxon>
        <taxon>Octopus</taxon>
    </lineage>
</organism>
<protein>
    <submittedName>
        <fullName evidence="1">Uncharacterized protein</fullName>
    </submittedName>
</protein>
<proteinExistence type="predicted"/>
<dbReference type="KEGG" id="obi:106876511"/>
<sequence length="396" mass="46393">MKFAMWKKSSMWILFGGMVMFFLSLSTCFAYLLAGVYHRWQLDRKESVELQNIMVSLGRLKDNSNVYKVLQEELMESTVQRVFPWLPKNNTLPNYFFHQQTRKSPASYQHSNIVFMTNTHDSSNSFSDCLHDIATDHSLPMSPFMSIRNRRAWEEAEGNERMLHDRIKIHHGNYAFGMCENLTSSCSYFLMLQDPIERAISTYHYCKDAIRDELCSVVNANKVSVHDWAVHQGSLFFRQLLFKPDFCDIEVNSSLIAVQNINKLPCWYKQKLYFDSLSNADVTEALNYVGKHLDQWFSVVGHVDDYSASVKMFEYVYRLPFSKCYDSSLAFQEEPSNNNRAYTVDQNEETLDKQEVFLLKQSVTVQKALHADYRIYNEAKKLYQIQRQVLFNQIGH</sequence>
<dbReference type="PANTHER" id="PTHR32301">
    <property type="entry name" value="COUNTIN RECEPTOR CNR3-RELATED"/>
    <property type="match status" value="1"/>
</dbReference>
<name>A0A0L8GJC9_OCTBM</name>
<dbReference type="OMA" id="CAYFTVM"/>
<gene>
    <name evidence="1" type="ORF">OCBIM_22032651mg</name>
</gene>
<dbReference type="EMBL" id="KQ421627">
    <property type="protein sequence ID" value="KOF76984.1"/>
    <property type="molecule type" value="Genomic_DNA"/>
</dbReference>
<accession>A0A0L8GJC9</accession>
<evidence type="ECO:0000313" key="1">
    <source>
        <dbReference type="EMBL" id="KOF76984.1"/>
    </source>
</evidence>